<dbReference type="EMBL" id="GGEC01073995">
    <property type="protein sequence ID" value="MBX54479.1"/>
    <property type="molecule type" value="Transcribed_RNA"/>
</dbReference>
<dbReference type="AlphaFoldDB" id="A0A2P2PII9"/>
<accession>A0A2P2PII9</accession>
<evidence type="ECO:0000313" key="1">
    <source>
        <dbReference type="EMBL" id="MBX54479.1"/>
    </source>
</evidence>
<reference evidence="1" key="1">
    <citation type="submission" date="2018-02" db="EMBL/GenBank/DDBJ databases">
        <title>Rhizophora mucronata_Transcriptome.</title>
        <authorList>
            <person name="Meera S.P."/>
            <person name="Sreeshan A."/>
            <person name="Augustine A."/>
        </authorList>
    </citation>
    <scope>NUCLEOTIDE SEQUENCE</scope>
    <source>
        <tissue evidence="1">Leaf</tissue>
    </source>
</reference>
<proteinExistence type="predicted"/>
<organism evidence="1">
    <name type="scientific">Rhizophora mucronata</name>
    <name type="common">Asiatic mangrove</name>
    <dbReference type="NCBI Taxonomy" id="61149"/>
    <lineage>
        <taxon>Eukaryota</taxon>
        <taxon>Viridiplantae</taxon>
        <taxon>Streptophyta</taxon>
        <taxon>Embryophyta</taxon>
        <taxon>Tracheophyta</taxon>
        <taxon>Spermatophyta</taxon>
        <taxon>Magnoliopsida</taxon>
        <taxon>eudicotyledons</taxon>
        <taxon>Gunneridae</taxon>
        <taxon>Pentapetalae</taxon>
        <taxon>rosids</taxon>
        <taxon>fabids</taxon>
        <taxon>Malpighiales</taxon>
        <taxon>Rhizophoraceae</taxon>
        <taxon>Rhizophora</taxon>
    </lineage>
</organism>
<name>A0A2P2PII9_RHIMU</name>
<sequence length="25" mass="3122">MNGFYGLIRKEQYSFMYFSRQVSRI</sequence>
<protein>
    <submittedName>
        <fullName evidence="1">Uncharacterized protein</fullName>
    </submittedName>
</protein>